<feature type="compositionally biased region" description="Basic residues" evidence="1">
    <location>
        <begin position="368"/>
        <end position="383"/>
    </location>
</feature>
<feature type="compositionally biased region" description="Pro residues" evidence="1">
    <location>
        <begin position="473"/>
        <end position="483"/>
    </location>
</feature>
<organism evidence="2 3">
    <name type="scientific">Sporothrix curviconia</name>
    <dbReference type="NCBI Taxonomy" id="1260050"/>
    <lineage>
        <taxon>Eukaryota</taxon>
        <taxon>Fungi</taxon>
        <taxon>Dikarya</taxon>
        <taxon>Ascomycota</taxon>
        <taxon>Pezizomycotina</taxon>
        <taxon>Sordariomycetes</taxon>
        <taxon>Sordariomycetidae</taxon>
        <taxon>Ophiostomatales</taxon>
        <taxon>Ophiostomataceae</taxon>
        <taxon>Sporothrix</taxon>
    </lineage>
</organism>
<feature type="compositionally biased region" description="Basic and acidic residues" evidence="1">
    <location>
        <begin position="339"/>
        <end position="352"/>
    </location>
</feature>
<feature type="compositionally biased region" description="Acidic residues" evidence="1">
    <location>
        <begin position="202"/>
        <end position="216"/>
    </location>
</feature>
<feature type="compositionally biased region" description="Low complexity" evidence="1">
    <location>
        <begin position="592"/>
        <end position="642"/>
    </location>
</feature>
<feature type="compositionally biased region" description="Low complexity" evidence="1">
    <location>
        <begin position="689"/>
        <end position="711"/>
    </location>
</feature>
<dbReference type="EMBL" id="CAWUHB010000007">
    <property type="protein sequence ID" value="CAK7213950.1"/>
    <property type="molecule type" value="Genomic_DNA"/>
</dbReference>
<feature type="compositionally biased region" description="Low complexity" evidence="1">
    <location>
        <begin position="543"/>
        <end position="580"/>
    </location>
</feature>
<feature type="compositionally biased region" description="Low complexity" evidence="1">
    <location>
        <begin position="17"/>
        <end position="41"/>
    </location>
</feature>
<feature type="compositionally biased region" description="Low complexity" evidence="1">
    <location>
        <begin position="761"/>
        <end position="772"/>
    </location>
</feature>
<feature type="compositionally biased region" description="Low complexity" evidence="1">
    <location>
        <begin position="51"/>
        <end position="63"/>
    </location>
</feature>
<evidence type="ECO:0008006" key="4">
    <source>
        <dbReference type="Google" id="ProtNLM"/>
    </source>
</evidence>
<feature type="compositionally biased region" description="Basic residues" evidence="1">
    <location>
        <begin position="125"/>
        <end position="134"/>
    </location>
</feature>
<gene>
    <name evidence="2" type="ORF">SCUCBS95973_001974</name>
</gene>
<keyword evidence="3" id="KW-1185">Reference proteome</keyword>
<feature type="compositionally biased region" description="Low complexity" evidence="1">
    <location>
        <begin position="268"/>
        <end position="283"/>
    </location>
</feature>
<sequence>MADTPLASNNPFRRKSTVPVAPTSSTSSATGASALSLDTTSPTPDHPIAKSSTFPQSPSDSSPGVHRPFATDSGAPGAAGSLDNTYDFDYEDRSGRPQASGVDAFREQLQALPKSSEAPPSTTFMKRKPVKKVRVQSPPPSLPSSPSSVDSVDAEFEARFPSDVSGATGTGGALGTSPSFDYAARGGLLDDRPVRSYADYSSESDDSASDDDGGDESEQRRASGASSATAMPFHTFAQQQSQASAPAPPNPFQKTLGDLEPEQKTSGEPASETAATSSAAKAPMDVDAFRRLLMTGQGPAPPPVRSSAADAGSITDASTTSKHSVFESAPAAQEPTPRTSHEVSENDDDRGGLIHGAPPASAPAQRQTLRKKPPPPSSRHGKLIKAQPKEKEAKLTADAASEDAVASLPSPPASSDINKPLPPPPTRRTTNDDDTLDSIFDREAAGKLPDGDVDSERDLDLRTDTVPASEPTISPPPPPPPAAVPSSSSSSSHPKKPMPAPPPRRQAHNRTESRSNPQDRPAPHVLLSGDDNADARDRSPAGSPRSSFDSAPSRSRSSSLMKAAATANATSPPANTNTNVPAPPPPRRVNHAPRPSASTFSVPAPSTSSPSALSDSERAPAAPAPAATWSAGGAGAHGVSASTPNLLSPHSATNSGTSTPVPIPGRLAKPPPPPARNVSVRHKEGRPGALAAAAAAEHGSSSGRPSSVVSVDAISRRVGGSQMAPAPPPPPPTRQRGSSRGSMDAPAHLASPPATTLSMPRQVSSESVRRSVAATGQNLAPADESDEPADNSEMASHILADLDALRREVDALRGQFKADH</sequence>
<feature type="compositionally biased region" description="Polar residues" evidence="1">
    <location>
        <begin position="1"/>
        <end position="11"/>
    </location>
</feature>
<protein>
    <recommendedName>
        <fullName evidence="4">Proteophosphoglycan ppg4</fullName>
    </recommendedName>
</protein>
<evidence type="ECO:0000256" key="1">
    <source>
        <dbReference type="SAM" id="MobiDB-lite"/>
    </source>
</evidence>
<feature type="compositionally biased region" description="Polar residues" evidence="1">
    <location>
        <begin position="643"/>
        <end position="660"/>
    </location>
</feature>
<name>A0ABP0B3L9_9PEZI</name>
<comment type="caution">
    <text evidence="2">The sequence shown here is derived from an EMBL/GenBank/DDBJ whole genome shotgun (WGS) entry which is preliminary data.</text>
</comment>
<feature type="region of interest" description="Disordered" evidence="1">
    <location>
        <begin position="1"/>
        <end position="794"/>
    </location>
</feature>
<dbReference type="Proteomes" id="UP001642405">
    <property type="component" value="Unassembled WGS sequence"/>
</dbReference>
<reference evidence="2 3" key="1">
    <citation type="submission" date="2024-01" db="EMBL/GenBank/DDBJ databases">
        <authorList>
            <person name="Allen C."/>
            <person name="Tagirdzhanova G."/>
        </authorList>
    </citation>
    <scope>NUCLEOTIDE SEQUENCE [LARGE SCALE GENOMIC DNA]</scope>
</reference>
<accession>A0ABP0B3L9</accession>
<feature type="compositionally biased region" description="Basic and acidic residues" evidence="1">
    <location>
        <begin position="454"/>
        <end position="463"/>
    </location>
</feature>
<evidence type="ECO:0000313" key="2">
    <source>
        <dbReference type="EMBL" id="CAK7213950.1"/>
    </source>
</evidence>
<evidence type="ECO:0000313" key="3">
    <source>
        <dbReference type="Proteomes" id="UP001642405"/>
    </source>
</evidence>
<proteinExistence type="predicted"/>